<reference evidence="3 4" key="1">
    <citation type="submission" date="2018-10" db="EMBL/GenBank/DDBJ databases">
        <title>Genomic Encyclopedia of Type Strains, Phase IV (KMG-IV): sequencing the most valuable type-strain genomes for metagenomic binning, comparative biology and taxonomic classification.</title>
        <authorList>
            <person name="Goeker M."/>
        </authorList>
    </citation>
    <scope>NUCLEOTIDE SEQUENCE [LARGE SCALE GENOMIC DNA]</scope>
    <source>
        <strain evidence="3 4">DSM 4734</strain>
    </source>
</reference>
<feature type="transmembrane region" description="Helical" evidence="1">
    <location>
        <begin position="58"/>
        <end position="76"/>
    </location>
</feature>
<organism evidence="3 4">
    <name type="scientific">Maricaulis maris</name>
    <dbReference type="NCBI Taxonomy" id="74318"/>
    <lineage>
        <taxon>Bacteria</taxon>
        <taxon>Pseudomonadati</taxon>
        <taxon>Pseudomonadota</taxon>
        <taxon>Alphaproteobacteria</taxon>
        <taxon>Maricaulales</taxon>
        <taxon>Maricaulaceae</taxon>
        <taxon>Maricaulis</taxon>
    </lineage>
</organism>
<dbReference type="GO" id="GO:0000156">
    <property type="term" value="F:phosphorelay response regulator activity"/>
    <property type="evidence" value="ECO:0007669"/>
    <property type="project" value="InterPro"/>
</dbReference>
<dbReference type="InterPro" id="IPR046947">
    <property type="entry name" value="LytR-like"/>
</dbReference>
<sequence>MIQSWWQACEALPLKRWVRILFATTAAWIGLLVVFTLAQSLDMSRLGIAHTIVEIVQGQSVIMIPWLGIFPAVAITRARQALLATPTLIALSELVMLGVAAIFLVYLHIVFVYAPFLDAPPAQILDQIPLINWVWDPVMIALTALLGDVYAGSVRRQASQTEPAADHIILRSGSQEDILDMADIIAVSAQGNYVALISHDREWLHRATLAELVVQLTRLGFIHIHRSHLVRSSEIASCARERGRVVRLTLRSGQGFPVSARGAELLQAHLANTASSRLALPSQG</sequence>
<dbReference type="Pfam" id="PF04397">
    <property type="entry name" value="LytTR"/>
    <property type="match status" value="1"/>
</dbReference>
<proteinExistence type="predicted"/>
<feature type="transmembrane region" description="Helical" evidence="1">
    <location>
        <begin position="20"/>
        <end position="38"/>
    </location>
</feature>
<keyword evidence="1" id="KW-0812">Transmembrane</keyword>
<dbReference type="Proteomes" id="UP000273675">
    <property type="component" value="Unassembled WGS sequence"/>
</dbReference>
<dbReference type="GO" id="GO:0003677">
    <property type="term" value="F:DNA binding"/>
    <property type="evidence" value="ECO:0007669"/>
    <property type="project" value="UniProtKB-KW"/>
</dbReference>
<dbReference type="SMART" id="SM00850">
    <property type="entry name" value="LytTR"/>
    <property type="match status" value="1"/>
</dbReference>
<evidence type="ECO:0000256" key="1">
    <source>
        <dbReference type="SAM" id="Phobius"/>
    </source>
</evidence>
<name>A0A495D4D7_9PROT</name>
<gene>
    <name evidence="3" type="ORF">C7435_3080</name>
</gene>
<keyword evidence="3" id="KW-0238">DNA-binding</keyword>
<dbReference type="PROSITE" id="PS50930">
    <property type="entry name" value="HTH_LYTTR"/>
    <property type="match status" value="1"/>
</dbReference>
<comment type="caution">
    <text evidence="3">The sequence shown here is derived from an EMBL/GenBank/DDBJ whole genome shotgun (WGS) entry which is preliminary data.</text>
</comment>
<protein>
    <submittedName>
        <fullName evidence="3">DNA-binding LytR/AlgR family response regulator</fullName>
    </submittedName>
</protein>
<evidence type="ECO:0000313" key="3">
    <source>
        <dbReference type="EMBL" id="RKQ95381.1"/>
    </source>
</evidence>
<dbReference type="EMBL" id="RBIM01000007">
    <property type="protein sequence ID" value="RKQ95381.1"/>
    <property type="molecule type" value="Genomic_DNA"/>
</dbReference>
<evidence type="ECO:0000259" key="2">
    <source>
        <dbReference type="PROSITE" id="PS50930"/>
    </source>
</evidence>
<feature type="transmembrane region" description="Helical" evidence="1">
    <location>
        <begin position="133"/>
        <end position="151"/>
    </location>
</feature>
<feature type="transmembrane region" description="Helical" evidence="1">
    <location>
        <begin position="88"/>
        <end position="113"/>
    </location>
</feature>
<dbReference type="Gene3D" id="2.40.50.1020">
    <property type="entry name" value="LytTr DNA-binding domain"/>
    <property type="match status" value="1"/>
</dbReference>
<dbReference type="OrthoDB" id="9781059at2"/>
<accession>A0A495D4D7</accession>
<feature type="domain" description="HTH LytTR-type" evidence="2">
    <location>
        <begin position="168"/>
        <end position="272"/>
    </location>
</feature>
<evidence type="ECO:0000313" key="4">
    <source>
        <dbReference type="Proteomes" id="UP000273675"/>
    </source>
</evidence>
<dbReference type="InterPro" id="IPR007492">
    <property type="entry name" value="LytTR_DNA-bd_dom"/>
</dbReference>
<keyword evidence="1" id="KW-1133">Transmembrane helix</keyword>
<dbReference type="AlphaFoldDB" id="A0A495D4D7"/>
<dbReference type="PANTHER" id="PTHR37299">
    <property type="entry name" value="TRANSCRIPTIONAL REGULATOR-RELATED"/>
    <property type="match status" value="1"/>
</dbReference>
<dbReference type="PANTHER" id="PTHR37299:SF1">
    <property type="entry name" value="STAGE 0 SPORULATION PROTEIN A HOMOLOG"/>
    <property type="match status" value="1"/>
</dbReference>
<keyword evidence="1" id="KW-0472">Membrane</keyword>